<feature type="compositionally biased region" description="Basic and acidic residues" evidence="2">
    <location>
        <begin position="209"/>
        <end position="225"/>
    </location>
</feature>
<dbReference type="SUPFAM" id="SSF54695">
    <property type="entry name" value="POZ domain"/>
    <property type="match status" value="1"/>
</dbReference>
<evidence type="ECO:0000256" key="1">
    <source>
        <dbReference type="ARBA" id="ARBA00004906"/>
    </source>
</evidence>
<dbReference type="InterPro" id="IPR011989">
    <property type="entry name" value="ARM-like"/>
</dbReference>
<proteinExistence type="predicted"/>
<reference evidence="5" key="1">
    <citation type="submission" date="2023-02" db="EMBL/GenBank/DDBJ databases">
        <title>Genome of toxic invasive species Heracleum sosnowskyi carries increased number of genes despite the absence of recent whole-genome duplications.</title>
        <authorList>
            <person name="Schelkunov M."/>
            <person name="Shtratnikova V."/>
            <person name="Makarenko M."/>
            <person name="Klepikova A."/>
            <person name="Omelchenko D."/>
            <person name="Novikova G."/>
            <person name="Obukhova E."/>
            <person name="Bogdanov V."/>
            <person name="Penin A."/>
            <person name="Logacheva M."/>
        </authorList>
    </citation>
    <scope>NUCLEOTIDE SEQUENCE</scope>
    <source>
        <strain evidence="5">Hsosn_3</strain>
        <tissue evidence="5">Leaf</tissue>
    </source>
</reference>
<comment type="caution">
    <text evidence="5">The sequence shown here is derived from an EMBL/GenBank/DDBJ whole genome shotgun (WGS) entry which is preliminary data.</text>
</comment>
<evidence type="ECO:0000313" key="6">
    <source>
        <dbReference type="Proteomes" id="UP001237642"/>
    </source>
</evidence>
<feature type="region of interest" description="Disordered" evidence="2">
    <location>
        <begin position="206"/>
        <end position="225"/>
    </location>
</feature>
<keyword evidence="6" id="KW-1185">Reference proteome</keyword>
<feature type="domain" description="DUF6598" evidence="4">
    <location>
        <begin position="98"/>
        <end position="192"/>
    </location>
</feature>
<dbReference type="InterPro" id="IPR011333">
    <property type="entry name" value="SKP1/BTB/POZ_sf"/>
</dbReference>
<evidence type="ECO:0000313" key="5">
    <source>
        <dbReference type="EMBL" id="KAK1367732.1"/>
    </source>
</evidence>
<dbReference type="Proteomes" id="UP001237642">
    <property type="component" value="Unassembled WGS sequence"/>
</dbReference>
<name>A0AAD8HI45_9APIA</name>
<feature type="domain" description="SKP1 component POZ" evidence="3">
    <location>
        <begin position="249"/>
        <end position="308"/>
    </location>
</feature>
<dbReference type="AlphaFoldDB" id="A0AAD8HI45"/>
<reference evidence="5" key="2">
    <citation type="submission" date="2023-05" db="EMBL/GenBank/DDBJ databases">
        <authorList>
            <person name="Schelkunov M.I."/>
        </authorList>
    </citation>
    <scope>NUCLEOTIDE SEQUENCE</scope>
    <source>
        <strain evidence="5">Hsosn_3</strain>
        <tissue evidence="5">Leaf</tissue>
    </source>
</reference>
<dbReference type="InterPro" id="IPR046533">
    <property type="entry name" value="DUF6598"/>
</dbReference>
<evidence type="ECO:0000259" key="4">
    <source>
        <dbReference type="Pfam" id="PF20241"/>
    </source>
</evidence>
<gene>
    <name evidence="5" type="ORF">POM88_033824</name>
</gene>
<dbReference type="InterPro" id="IPR016024">
    <property type="entry name" value="ARM-type_fold"/>
</dbReference>
<evidence type="ECO:0000259" key="3">
    <source>
        <dbReference type="Pfam" id="PF03931"/>
    </source>
</evidence>
<organism evidence="5 6">
    <name type="scientific">Heracleum sosnowskyi</name>
    <dbReference type="NCBI Taxonomy" id="360622"/>
    <lineage>
        <taxon>Eukaryota</taxon>
        <taxon>Viridiplantae</taxon>
        <taxon>Streptophyta</taxon>
        <taxon>Embryophyta</taxon>
        <taxon>Tracheophyta</taxon>
        <taxon>Spermatophyta</taxon>
        <taxon>Magnoliopsida</taxon>
        <taxon>eudicotyledons</taxon>
        <taxon>Gunneridae</taxon>
        <taxon>Pentapetalae</taxon>
        <taxon>asterids</taxon>
        <taxon>campanulids</taxon>
        <taxon>Apiales</taxon>
        <taxon>Apiaceae</taxon>
        <taxon>Apioideae</taxon>
        <taxon>apioid superclade</taxon>
        <taxon>Tordylieae</taxon>
        <taxon>Tordyliinae</taxon>
        <taxon>Heracleum</taxon>
    </lineage>
</organism>
<dbReference type="EMBL" id="JAUIZM010000008">
    <property type="protein sequence ID" value="KAK1367732.1"/>
    <property type="molecule type" value="Genomic_DNA"/>
</dbReference>
<dbReference type="Pfam" id="PF03931">
    <property type="entry name" value="Skp1_POZ"/>
    <property type="match status" value="1"/>
</dbReference>
<dbReference type="Gene3D" id="1.25.10.10">
    <property type="entry name" value="Leucine-rich Repeat Variant"/>
    <property type="match status" value="1"/>
</dbReference>
<evidence type="ECO:0000256" key="2">
    <source>
        <dbReference type="SAM" id="MobiDB-lite"/>
    </source>
</evidence>
<protein>
    <submittedName>
        <fullName evidence="5">Uncharacterized protein</fullName>
    </submittedName>
</protein>
<dbReference type="InterPro" id="IPR016073">
    <property type="entry name" value="Skp1_comp_POZ"/>
</dbReference>
<dbReference type="SUPFAM" id="SSF48371">
    <property type="entry name" value="ARM repeat"/>
    <property type="match status" value="1"/>
</dbReference>
<dbReference type="Pfam" id="PF20241">
    <property type="entry name" value="DUF6598"/>
    <property type="match status" value="1"/>
</dbReference>
<comment type="pathway">
    <text evidence="1">Protein modification; protein ubiquitination.</text>
</comment>
<sequence length="600" mass="66345">MDVLNITYYGAESTFPEKQLGTIKVNSTDGFQYLCKVEEVDMSKMPIGNGDPILLTSLAPTIAFDHFDDVVILEFDLFCGAFKGSVCFDTRIADGEAFSMQEQLISTDNLNMILVQMGHYANATTATVEVHMSGNPIATNVYGAVFATNSRLDTPNCASVLFLDDSREGLKVGPNGKIPLSRSCVGVPLDSDFWNANEDIVLQTYETSDPNKAKERGEPKATDDKEAVGFSRLTARLGVNSTVLSTKRMIILFSSEGAKFEVEEEVALGSGSTLLKGRIEAMAGDEHAWLHTGITKSILSEVINYCKYLAHPFSSQIAFDDGYLRQLSPVMLFNLIECLLNILVGIDSCKEDKDMFNIQMYSVRILSHNSNQQDFSKVVVQAFVKLMSNPSNVLKSMAVMALTRLALDSEDRVLNILQEGALEKALGIVKELNLLFVEDSELMHWIALFMAVVCTFIPSFKVKVFLTISEEIFQKHSLDDHRHIVPTCFALQCLVERPCAIEEEELRKLTSRLSVLILNCLEVEFRPTAVISSILGIVHNIALWGNGRQLQVRSSDKSYGCSRINRSFVCLLQSSAGCDSVVKVEAARLLHSVAPCYDVV</sequence>
<accession>A0AAD8HI45</accession>
<dbReference type="GO" id="GO:0006511">
    <property type="term" value="P:ubiquitin-dependent protein catabolic process"/>
    <property type="evidence" value="ECO:0007669"/>
    <property type="project" value="InterPro"/>
</dbReference>